<comment type="subcellular location">
    <subcellularLocation>
        <location evidence="5">Cytoplasm</location>
    </subcellularLocation>
</comment>
<name>A0A853BF72_9PSEU</name>
<reference evidence="7 8" key="1">
    <citation type="submission" date="2020-07" db="EMBL/GenBank/DDBJ databases">
        <title>Sequencing the genomes of 1000 actinobacteria strains.</title>
        <authorList>
            <person name="Klenk H.-P."/>
        </authorList>
    </citation>
    <scope>NUCLEOTIDE SEQUENCE [LARGE SCALE GENOMIC DNA]</scope>
    <source>
        <strain evidence="7 8">DSM 104006</strain>
    </source>
</reference>
<evidence type="ECO:0000256" key="5">
    <source>
        <dbReference type="HAMAP-Rule" id="MF_00845"/>
    </source>
</evidence>
<feature type="domain" description="FAD-binding" evidence="6">
    <location>
        <begin position="282"/>
        <end position="340"/>
    </location>
</feature>
<evidence type="ECO:0000256" key="1">
    <source>
        <dbReference type="ARBA" id="ARBA00022630"/>
    </source>
</evidence>
<dbReference type="GO" id="GO:0046677">
    <property type="term" value="P:response to antibiotic"/>
    <property type="evidence" value="ECO:0007669"/>
    <property type="project" value="InterPro"/>
</dbReference>
<dbReference type="InterPro" id="IPR036188">
    <property type="entry name" value="FAD/NAD-bd_sf"/>
</dbReference>
<comment type="caution">
    <text evidence="7">The sequence shown here is derived from an EMBL/GenBank/DDBJ whole genome shotgun (WGS) entry which is preliminary data.</text>
</comment>
<keyword evidence="8" id="KW-1185">Reference proteome</keyword>
<feature type="binding site" evidence="5">
    <location>
        <position position="42"/>
    </location>
    <ligand>
        <name>NADPH</name>
        <dbReference type="ChEBI" id="CHEBI:57783"/>
    </ligand>
</feature>
<protein>
    <recommendedName>
        <fullName evidence="5">Flavin-dependent monooxygenase</fullName>
    </recommendedName>
    <alternativeName>
        <fullName evidence="5">TetX monooxygenase</fullName>
        <shortName evidence="5">TetX</shortName>
        <ecNumber evidence="5">1.14.13.-</ecNumber>
    </alternativeName>
</protein>
<keyword evidence="5" id="KW-0521">NADP</keyword>
<comment type="similarity">
    <text evidence="5">Belongs to the aromatic-ring hydroxylase family. TetX subfamily.</text>
</comment>
<evidence type="ECO:0000256" key="3">
    <source>
        <dbReference type="ARBA" id="ARBA00023002"/>
    </source>
</evidence>
<feature type="domain" description="FAD-binding" evidence="6">
    <location>
        <begin position="7"/>
        <end position="165"/>
    </location>
</feature>
<feature type="binding site" evidence="5">
    <location>
        <position position="49"/>
    </location>
    <ligand>
        <name>FAD</name>
        <dbReference type="ChEBI" id="CHEBI:57692"/>
    </ligand>
</feature>
<comment type="cofactor">
    <cofactor evidence="5">
        <name>FAD</name>
        <dbReference type="ChEBI" id="CHEBI:57692"/>
    </cofactor>
</comment>
<gene>
    <name evidence="7" type="ORF">HNR02_006697</name>
</gene>
<keyword evidence="4 5" id="KW-0503">Monooxygenase</keyword>
<evidence type="ECO:0000313" key="8">
    <source>
        <dbReference type="Proteomes" id="UP000549616"/>
    </source>
</evidence>
<evidence type="ECO:0000313" key="7">
    <source>
        <dbReference type="EMBL" id="NYI93322.1"/>
    </source>
</evidence>
<keyword evidence="5" id="KW-0547">Nucleotide-binding</keyword>
<keyword evidence="5" id="KW-0963">Cytoplasm</keyword>
<dbReference type="Pfam" id="PF01494">
    <property type="entry name" value="FAD_binding_3"/>
    <property type="match status" value="2"/>
</dbReference>
<dbReference type="EC" id="1.14.13.-" evidence="5"/>
<dbReference type="PRINTS" id="PR00420">
    <property type="entry name" value="RNGMNOXGNASE"/>
</dbReference>
<sequence length="367" mass="38305">MTEHHSIAIIGAGLGGLALARVLRLGGIDAAVFDLDAGPDARDQGGMLDIHEETGQVALRAAGLYDEFAAAVHVGGQATRVVRPDGTVALADDSDDGGRPEVNRQDLRRILLDSVAGIRWDAKVTGARPLGDGRHEVTLADGRVFTTDLLIGADGAWSKVRPLVSDATPVHCGVSFVETDVPSGRYPETARLAGGGVMFALGGGRGLLTHREPEGTLHAYVALRSLPEVDYADSAAVKAALLAEFAGWDPRLRTLISGAEGAMVPRPIHALPVGHRWPRTPGVTLLGDAAHLMSPFAGEGANLALIDGADLAQALLAHPGDTEAALAAYEQRMFPRAEQEARGSAENLTLLFGPDPVPGLLEMLTPA</sequence>
<dbReference type="HAMAP" id="MF_00845">
    <property type="entry name" value="TetX_monooxygenase"/>
    <property type="match status" value="1"/>
</dbReference>
<accession>A0A853BF72</accession>
<dbReference type="GO" id="GO:0005737">
    <property type="term" value="C:cytoplasm"/>
    <property type="evidence" value="ECO:0007669"/>
    <property type="project" value="UniProtKB-SubCell"/>
</dbReference>
<comment type="catalytic activity">
    <reaction evidence="5">
        <text>a tetracycline + NADPH + O2 + H(+) = an 11a-hydroxytetracycline + NADP(+) + H2O</text>
        <dbReference type="Rhea" id="RHEA:61444"/>
        <dbReference type="ChEBI" id="CHEBI:15377"/>
        <dbReference type="ChEBI" id="CHEBI:15378"/>
        <dbReference type="ChEBI" id="CHEBI:15379"/>
        <dbReference type="ChEBI" id="CHEBI:57783"/>
        <dbReference type="ChEBI" id="CHEBI:58349"/>
        <dbReference type="ChEBI" id="CHEBI:144644"/>
        <dbReference type="ChEBI" id="CHEBI:144645"/>
    </reaction>
</comment>
<evidence type="ECO:0000256" key="4">
    <source>
        <dbReference type="ARBA" id="ARBA00023033"/>
    </source>
</evidence>
<dbReference type="GO" id="GO:0071949">
    <property type="term" value="F:FAD binding"/>
    <property type="evidence" value="ECO:0007669"/>
    <property type="project" value="InterPro"/>
</dbReference>
<dbReference type="EMBL" id="JACCFK010000002">
    <property type="protein sequence ID" value="NYI93322.1"/>
    <property type="molecule type" value="Genomic_DNA"/>
</dbReference>
<dbReference type="Proteomes" id="UP000549616">
    <property type="component" value="Unassembled WGS sequence"/>
</dbReference>
<keyword evidence="3 5" id="KW-0560">Oxidoreductase</keyword>
<dbReference type="RefSeq" id="WP_179777513.1">
    <property type="nucleotide sequence ID" value="NZ_JACCFK010000002.1"/>
</dbReference>
<dbReference type="AlphaFoldDB" id="A0A853BF72"/>
<feature type="binding site" evidence="5">
    <location>
        <position position="288"/>
    </location>
    <ligand>
        <name>FAD</name>
        <dbReference type="ChEBI" id="CHEBI:57692"/>
    </ligand>
</feature>
<comment type="subunit">
    <text evidence="5">Monomer.</text>
</comment>
<organism evidence="7 8">
    <name type="scientific">Amycolatopsis endophytica</name>
    <dbReference type="NCBI Taxonomy" id="860233"/>
    <lineage>
        <taxon>Bacteria</taxon>
        <taxon>Bacillati</taxon>
        <taxon>Actinomycetota</taxon>
        <taxon>Actinomycetes</taxon>
        <taxon>Pseudonocardiales</taxon>
        <taxon>Pseudonocardiaceae</taxon>
        <taxon>Amycolatopsis</taxon>
    </lineage>
</organism>
<dbReference type="PANTHER" id="PTHR46972:SF1">
    <property type="entry name" value="FAD DEPENDENT OXIDOREDUCTASE DOMAIN-CONTAINING PROTEIN"/>
    <property type="match status" value="1"/>
</dbReference>
<dbReference type="SUPFAM" id="SSF51905">
    <property type="entry name" value="FAD/NAD(P)-binding domain"/>
    <property type="match status" value="1"/>
</dbReference>
<dbReference type="GO" id="GO:0004497">
    <property type="term" value="F:monooxygenase activity"/>
    <property type="evidence" value="ECO:0007669"/>
    <property type="project" value="UniProtKB-UniRule"/>
</dbReference>
<evidence type="ECO:0000256" key="2">
    <source>
        <dbReference type="ARBA" id="ARBA00022827"/>
    </source>
</evidence>
<dbReference type="InterPro" id="IPR043683">
    <property type="entry name" value="TetX_monooxygenase"/>
</dbReference>
<proteinExistence type="inferred from homology"/>
<dbReference type="PANTHER" id="PTHR46972">
    <property type="entry name" value="MONOOXYGENASE ASQM-RELATED"/>
    <property type="match status" value="1"/>
</dbReference>
<keyword evidence="1 5" id="KW-0285">Flavoprotein</keyword>
<dbReference type="Gene3D" id="3.50.50.60">
    <property type="entry name" value="FAD/NAD(P)-binding domain"/>
    <property type="match status" value="1"/>
</dbReference>
<dbReference type="InterPro" id="IPR002938">
    <property type="entry name" value="FAD-bd"/>
</dbReference>
<comment type="function">
    <text evidence="5">An FAD-requiring monooxygenase active on some tetracycline antibiotic derivatives, which leads to their inactivation. Hydroxylates carbon 11a of tetracycline and some analogs.</text>
</comment>
<comment type="domain">
    <text evidence="5">Consists of an N-terminal FAD-binding domain with a Rossman fold and a C-terminal substrate-binding domain.</text>
</comment>
<feature type="binding site" evidence="5">
    <location>
        <position position="104"/>
    </location>
    <ligand>
        <name>FAD</name>
        <dbReference type="ChEBI" id="CHEBI:57692"/>
    </ligand>
</feature>
<keyword evidence="2 5" id="KW-0274">FAD</keyword>
<evidence type="ECO:0000259" key="6">
    <source>
        <dbReference type="Pfam" id="PF01494"/>
    </source>
</evidence>